<gene>
    <name evidence="2" type="ORF">DIZ78_12325</name>
</gene>
<organism evidence="2 3">
    <name type="scientific">endosymbiont of Escarpia spicata</name>
    <dbReference type="NCBI Taxonomy" id="2200908"/>
    <lineage>
        <taxon>Bacteria</taxon>
        <taxon>Pseudomonadati</taxon>
        <taxon>Pseudomonadota</taxon>
        <taxon>Gammaproteobacteria</taxon>
        <taxon>sulfur-oxidizing symbionts</taxon>
    </lineage>
</organism>
<dbReference type="PANTHER" id="PTHR32182:SF22">
    <property type="entry name" value="ATP-DEPENDENT ENDONUCLEASE, OLD FAMILY-RELATED"/>
    <property type="match status" value="1"/>
</dbReference>
<evidence type="ECO:0000313" key="2">
    <source>
        <dbReference type="EMBL" id="RDH84322.1"/>
    </source>
</evidence>
<dbReference type="CDD" id="cd00267">
    <property type="entry name" value="ABC_ATPase"/>
    <property type="match status" value="1"/>
</dbReference>
<reference evidence="2 3" key="1">
    <citation type="journal article" date="2018" name="ISME J.">
        <title>Endosymbiont genomes yield clues of tubeworm success.</title>
        <authorList>
            <person name="Li Y."/>
            <person name="Liles M.R."/>
            <person name="Halanych K.M."/>
        </authorList>
    </citation>
    <scope>NUCLEOTIDE SEQUENCE [LARGE SCALE GENOMIC DNA]</scope>
    <source>
        <strain evidence="2">A1462</strain>
    </source>
</reference>
<dbReference type="EMBL" id="QFXE01000015">
    <property type="protein sequence ID" value="RDH84322.1"/>
    <property type="molecule type" value="Genomic_DNA"/>
</dbReference>
<dbReference type="GO" id="GO:0016887">
    <property type="term" value="F:ATP hydrolysis activity"/>
    <property type="evidence" value="ECO:0007669"/>
    <property type="project" value="InterPro"/>
</dbReference>
<sequence>MDLKTVHIAGYKNLVDTRLTFETSETPITIIGNNGTGKSNLIEALLHIFVGLYYDRPPEFDFHIQYAAHNKTIEISNSVETGRYKVIVDGTPLSNTRFKEWVREPNQMPPFPSQVFTYYSGTCDRVKNIIKKYNRSYLYKLRRQSDDLERQFVFSDISQAEWIMLGLIAHQHHGLLKEMGIGELDALHLAIQPPENYVRDEDDPIFWGTEGGIREFLADIDNLALDRREPYAKYSWSHDREMRLYLLETEQLEKIGSILERRGTNLYSMLQALSAKKILTDILFDVINREDSAQYQTDSLSEGEKQLLCVIGGLTLSQNNECLVLLDEPDTHLNPAWSWRYDNLLKQALTSRQRTNSTTIIATHDPILISGLTREQVFIARIEGNQLLYEQPYRDPRGQGVANILVSEYFGLPSSLDENTQSLLDERLRLAYKSEALTDEDKERLSVINKQLEGLGLTISFRDPAYKEFEEWKFRQAQGDV</sequence>
<dbReference type="Proteomes" id="UP000254771">
    <property type="component" value="Unassembled WGS sequence"/>
</dbReference>
<keyword evidence="3" id="KW-1185">Reference proteome</keyword>
<dbReference type="PANTHER" id="PTHR32182">
    <property type="entry name" value="DNA REPLICATION AND REPAIR PROTEIN RECF"/>
    <property type="match status" value="1"/>
</dbReference>
<dbReference type="InterPro" id="IPR003959">
    <property type="entry name" value="ATPase_AAA_core"/>
</dbReference>
<dbReference type="Pfam" id="PF13304">
    <property type="entry name" value="AAA_21"/>
    <property type="match status" value="1"/>
</dbReference>
<dbReference type="InterPro" id="IPR027417">
    <property type="entry name" value="P-loop_NTPase"/>
</dbReference>
<feature type="domain" description="AAA+ ATPase" evidence="1">
    <location>
        <begin position="24"/>
        <end position="383"/>
    </location>
</feature>
<protein>
    <recommendedName>
        <fullName evidence="1">AAA+ ATPase domain-containing protein</fullName>
    </recommendedName>
</protein>
<dbReference type="AlphaFoldDB" id="A0A370DHE7"/>
<proteinExistence type="predicted"/>
<evidence type="ECO:0000259" key="1">
    <source>
        <dbReference type="SMART" id="SM00382"/>
    </source>
</evidence>
<dbReference type="InterPro" id="IPR003593">
    <property type="entry name" value="AAA+_ATPase"/>
</dbReference>
<dbReference type="SMART" id="SM00382">
    <property type="entry name" value="AAA"/>
    <property type="match status" value="1"/>
</dbReference>
<name>A0A370DHE7_9GAMM</name>
<dbReference type="GO" id="GO:0006302">
    <property type="term" value="P:double-strand break repair"/>
    <property type="evidence" value="ECO:0007669"/>
    <property type="project" value="TreeGrafter"/>
</dbReference>
<dbReference type="Gene3D" id="3.40.50.300">
    <property type="entry name" value="P-loop containing nucleotide triphosphate hydrolases"/>
    <property type="match status" value="2"/>
</dbReference>
<comment type="caution">
    <text evidence="2">The sequence shown here is derived from an EMBL/GenBank/DDBJ whole genome shotgun (WGS) entry which is preliminary data.</text>
</comment>
<dbReference type="SUPFAM" id="SSF52540">
    <property type="entry name" value="P-loop containing nucleoside triphosphate hydrolases"/>
    <property type="match status" value="1"/>
</dbReference>
<dbReference type="GO" id="GO:0000731">
    <property type="term" value="P:DNA synthesis involved in DNA repair"/>
    <property type="evidence" value="ECO:0007669"/>
    <property type="project" value="TreeGrafter"/>
</dbReference>
<evidence type="ECO:0000313" key="3">
    <source>
        <dbReference type="Proteomes" id="UP000254771"/>
    </source>
</evidence>
<accession>A0A370DHE7</accession>
<dbReference type="GO" id="GO:0005524">
    <property type="term" value="F:ATP binding"/>
    <property type="evidence" value="ECO:0007669"/>
    <property type="project" value="InterPro"/>
</dbReference>